<dbReference type="PANTHER" id="PTHR11157:SF126">
    <property type="entry name" value="ELONGATION OF VERY LONG CHAIN FATTY ACIDS PROTEIN"/>
    <property type="match status" value="1"/>
</dbReference>
<keyword evidence="5 10" id="KW-0276">Fatty acid metabolism</keyword>
<feature type="transmembrane region" description="Helical" evidence="10">
    <location>
        <begin position="32"/>
        <end position="53"/>
    </location>
</feature>
<sequence length="284" mass="33150">MSGLFQKLLDTYRYALAQGDSRTADWFFMDSFVPTAIIMGAYVVFIVIGLQVMKNRTPWKLRPVLVPYNLFLVVLSVYLCHQIFHSAIESKYNIICQGVEKTSHPRVFRMASLMWWFHISKILELMDTVFLILRKKNSQVTFLHCYHHFTMVCNTWLSVKYAPGGQNFFIALLNSFVHVIMYSYYGLAALGPHMQKHLWWKRHLTHLQLIQFFAMSAHILSGVINDCGYPIWYGTMQLCYVISLIILFTNFYMKAYLQDYRKSAALANGQIDKKSKQHLNGKID</sequence>
<comment type="subcellular location">
    <subcellularLocation>
        <location evidence="1">Membrane</location>
        <topology evidence="1">Multi-pass membrane protein</topology>
    </subcellularLocation>
</comment>
<evidence type="ECO:0000256" key="5">
    <source>
        <dbReference type="ARBA" id="ARBA00022832"/>
    </source>
</evidence>
<reference evidence="12" key="1">
    <citation type="submission" date="2025-08" db="UniProtKB">
        <authorList>
            <consortium name="RefSeq"/>
        </authorList>
    </citation>
    <scope>IDENTIFICATION</scope>
    <source>
        <tissue evidence="12">Muscle</tissue>
    </source>
</reference>
<accession>A0ABM1B7W6</accession>
<evidence type="ECO:0000256" key="9">
    <source>
        <dbReference type="ARBA" id="ARBA00023160"/>
    </source>
</evidence>
<dbReference type="Proteomes" id="UP000694941">
    <property type="component" value="Unplaced"/>
</dbReference>
<comment type="catalytic activity">
    <reaction evidence="10">
        <text>a very-long-chain acyl-CoA + malonyl-CoA + H(+) = a very-long-chain 3-oxoacyl-CoA + CO2 + CoA</text>
        <dbReference type="Rhea" id="RHEA:32727"/>
        <dbReference type="ChEBI" id="CHEBI:15378"/>
        <dbReference type="ChEBI" id="CHEBI:16526"/>
        <dbReference type="ChEBI" id="CHEBI:57287"/>
        <dbReference type="ChEBI" id="CHEBI:57384"/>
        <dbReference type="ChEBI" id="CHEBI:90725"/>
        <dbReference type="ChEBI" id="CHEBI:90736"/>
        <dbReference type="EC" id="2.3.1.199"/>
    </reaction>
</comment>
<evidence type="ECO:0000256" key="6">
    <source>
        <dbReference type="ARBA" id="ARBA00022989"/>
    </source>
</evidence>
<dbReference type="GeneID" id="106461328"/>
<keyword evidence="2 10" id="KW-0444">Lipid biosynthesis</keyword>
<dbReference type="InterPro" id="IPR002076">
    <property type="entry name" value="ELO_fam"/>
</dbReference>
<feature type="transmembrane region" description="Helical" evidence="10">
    <location>
        <begin position="168"/>
        <end position="187"/>
    </location>
</feature>
<keyword evidence="3 10" id="KW-0808">Transferase</keyword>
<feature type="transmembrane region" description="Helical" evidence="10">
    <location>
        <begin position="65"/>
        <end position="84"/>
    </location>
</feature>
<keyword evidence="9 10" id="KW-0275">Fatty acid biosynthesis</keyword>
<feature type="transmembrane region" description="Helical" evidence="10">
    <location>
        <begin position="113"/>
        <end position="133"/>
    </location>
</feature>
<keyword evidence="6 10" id="KW-1133">Transmembrane helix</keyword>
<feature type="transmembrane region" description="Helical" evidence="10">
    <location>
        <begin position="231"/>
        <end position="253"/>
    </location>
</feature>
<name>A0ABM1B7W6_LIMPO</name>
<keyword evidence="7 10" id="KW-0443">Lipid metabolism</keyword>
<proteinExistence type="inferred from homology"/>
<dbReference type="Pfam" id="PF01151">
    <property type="entry name" value="ELO"/>
    <property type="match status" value="1"/>
</dbReference>
<evidence type="ECO:0000256" key="8">
    <source>
        <dbReference type="ARBA" id="ARBA00023136"/>
    </source>
</evidence>
<evidence type="ECO:0000256" key="1">
    <source>
        <dbReference type="ARBA" id="ARBA00004141"/>
    </source>
</evidence>
<evidence type="ECO:0000256" key="4">
    <source>
        <dbReference type="ARBA" id="ARBA00022692"/>
    </source>
</evidence>
<dbReference type="RefSeq" id="XP_013776600.1">
    <property type="nucleotide sequence ID" value="XM_013921146.2"/>
</dbReference>
<dbReference type="PANTHER" id="PTHR11157">
    <property type="entry name" value="FATTY ACID ACYL TRANSFERASE-RELATED"/>
    <property type="match status" value="1"/>
</dbReference>
<evidence type="ECO:0000256" key="2">
    <source>
        <dbReference type="ARBA" id="ARBA00022516"/>
    </source>
</evidence>
<evidence type="ECO:0000313" key="12">
    <source>
        <dbReference type="RefSeq" id="XP_013776600.1"/>
    </source>
</evidence>
<evidence type="ECO:0000256" key="10">
    <source>
        <dbReference type="RuleBase" id="RU361115"/>
    </source>
</evidence>
<evidence type="ECO:0000313" key="11">
    <source>
        <dbReference type="Proteomes" id="UP000694941"/>
    </source>
</evidence>
<keyword evidence="8 10" id="KW-0472">Membrane</keyword>
<dbReference type="EC" id="2.3.1.199" evidence="10"/>
<evidence type="ECO:0000256" key="3">
    <source>
        <dbReference type="ARBA" id="ARBA00022679"/>
    </source>
</evidence>
<organism evidence="11 12">
    <name type="scientific">Limulus polyphemus</name>
    <name type="common">Atlantic horseshoe crab</name>
    <dbReference type="NCBI Taxonomy" id="6850"/>
    <lineage>
        <taxon>Eukaryota</taxon>
        <taxon>Metazoa</taxon>
        <taxon>Ecdysozoa</taxon>
        <taxon>Arthropoda</taxon>
        <taxon>Chelicerata</taxon>
        <taxon>Merostomata</taxon>
        <taxon>Xiphosura</taxon>
        <taxon>Limulidae</taxon>
        <taxon>Limulus</taxon>
    </lineage>
</organism>
<protein>
    <recommendedName>
        <fullName evidence="10">Elongation of very long chain fatty acids protein</fullName>
        <ecNumber evidence="10">2.3.1.199</ecNumber>
    </recommendedName>
    <alternativeName>
        <fullName evidence="10">Very-long-chain 3-oxoacyl-CoA synthase</fullName>
    </alternativeName>
</protein>
<gene>
    <name evidence="12" type="primary">LOC106461328</name>
</gene>
<keyword evidence="11" id="KW-1185">Reference proteome</keyword>
<keyword evidence="4 10" id="KW-0812">Transmembrane</keyword>
<comment type="similarity">
    <text evidence="10">Belongs to the ELO family.</text>
</comment>
<evidence type="ECO:0000256" key="7">
    <source>
        <dbReference type="ARBA" id="ARBA00023098"/>
    </source>
</evidence>